<protein>
    <submittedName>
        <fullName evidence="2">Alpha/beta hydrolase</fullName>
    </submittedName>
</protein>
<dbReference type="AlphaFoldDB" id="A0A329KN31"/>
<keyword evidence="2" id="KW-0378">Hydrolase</keyword>
<dbReference type="InterPro" id="IPR029058">
    <property type="entry name" value="AB_hydrolase_fold"/>
</dbReference>
<dbReference type="Proteomes" id="UP000250347">
    <property type="component" value="Unassembled WGS sequence"/>
</dbReference>
<dbReference type="PRINTS" id="PR00412">
    <property type="entry name" value="EPOXHYDRLASE"/>
</dbReference>
<dbReference type="EMBL" id="QMEU01000015">
    <property type="protein sequence ID" value="RAU97454.1"/>
    <property type="molecule type" value="Genomic_DNA"/>
</dbReference>
<dbReference type="InterPro" id="IPR050228">
    <property type="entry name" value="Carboxylesterase_BioH"/>
</dbReference>
<organism evidence="2 3">
    <name type="scientific">Mycobacterium colombiense</name>
    <dbReference type="NCBI Taxonomy" id="339268"/>
    <lineage>
        <taxon>Bacteria</taxon>
        <taxon>Bacillati</taxon>
        <taxon>Actinomycetota</taxon>
        <taxon>Actinomycetes</taxon>
        <taxon>Mycobacteriales</taxon>
        <taxon>Mycobacteriaceae</taxon>
        <taxon>Mycobacterium</taxon>
        <taxon>Mycobacterium avium complex (MAC)</taxon>
    </lineage>
</organism>
<feature type="domain" description="AB hydrolase-1" evidence="1">
    <location>
        <begin position="18"/>
        <end position="252"/>
    </location>
</feature>
<gene>
    <name evidence="2" type="ORF">DQP58_07985</name>
</gene>
<dbReference type="InterPro" id="IPR000073">
    <property type="entry name" value="AB_hydrolase_1"/>
</dbReference>
<sequence>MMELLDTGSQTQKRLHPIVFVHGAWHAGWCWQDNFVAFFVERGFRVLAPSLRGHGESPLVKSLRWCSIADYVTDVCQVVSALTEPPILVGHSIGGFVVQKYLENHDAAAAVLMASTPPRGGQLGSIMRMIRRHPWRSTKFALTAKPLDLVGTSDGARELFFGRDAPDSVIESFTRRIQPDSTRAMMFDTVVGSLVKTKNVRAPMLVLGGERDQIYRPRHVRRTAAAYGSKAVLIPGVGHELMLEPQWRAVAELIESWLTSKGL</sequence>
<proteinExistence type="predicted"/>
<dbReference type="Pfam" id="PF12697">
    <property type="entry name" value="Abhydrolase_6"/>
    <property type="match status" value="1"/>
</dbReference>
<dbReference type="Gene3D" id="3.40.50.1820">
    <property type="entry name" value="alpha/beta hydrolase"/>
    <property type="match status" value="1"/>
</dbReference>
<comment type="caution">
    <text evidence="2">The sequence shown here is derived from an EMBL/GenBank/DDBJ whole genome shotgun (WGS) entry which is preliminary data.</text>
</comment>
<evidence type="ECO:0000313" key="2">
    <source>
        <dbReference type="EMBL" id="RAU97454.1"/>
    </source>
</evidence>
<dbReference type="SUPFAM" id="SSF53474">
    <property type="entry name" value="alpha/beta-Hydrolases"/>
    <property type="match status" value="1"/>
</dbReference>
<evidence type="ECO:0000259" key="1">
    <source>
        <dbReference type="Pfam" id="PF12697"/>
    </source>
</evidence>
<reference evidence="2 3" key="1">
    <citation type="submission" date="2018-06" db="EMBL/GenBank/DDBJ databases">
        <title>NTM in soil in Japan.</title>
        <authorList>
            <person name="Ohya K."/>
        </authorList>
    </citation>
    <scope>NUCLEOTIDE SEQUENCE [LARGE SCALE GENOMIC DNA]</scope>
    <source>
        <strain evidence="2 3">GF76</strain>
    </source>
</reference>
<evidence type="ECO:0000313" key="3">
    <source>
        <dbReference type="Proteomes" id="UP000250347"/>
    </source>
</evidence>
<name>A0A329KN31_9MYCO</name>
<accession>A0A329KN31</accession>
<dbReference type="PANTHER" id="PTHR43194:SF2">
    <property type="entry name" value="PEROXISOMAL MEMBRANE PROTEIN LPX1"/>
    <property type="match status" value="1"/>
</dbReference>
<dbReference type="PANTHER" id="PTHR43194">
    <property type="entry name" value="HYDROLASE ALPHA/BETA FOLD FAMILY"/>
    <property type="match status" value="1"/>
</dbReference>
<dbReference type="GO" id="GO:0016787">
    <property type="term" value="F:hydrolase activity"/>
    <property type="evidence" value="ECO:0007669"/>
    <property type="project" value="UniProtKB-KW"/>
</dbReference>
<dbReference type="InterPro" id="IPR000639">
    <property type="entry name" value="Epox_hydrolase-like"/>
</dbReference>
<dbReference type="PRINTS" id="PR00111">
    <property type="entry name" value="ABHYDROLASE"/>
</dbReference>